<dbReference type="EMBL" id="OX597816">
    <property type="protein sequence ID" value="CAI9719080.1"/>
    <property type="molecule type" value="Genomic_DNA"/>
</dbReference>
<organism evidence="6 7">
    <name type="scientific">Octopus vulgaris</name>
    <name type="common">Common octopus</name>
    <dbReference type="NCBI Taxonomy" id="6645"/>
    <lineage>
        <taxon>Eukaryota</taxon>
        <taxon>Metazoa</taxon>
        <taxon>Spiralia</taxon>
        <taxon>Lophotrochozoa</taxon>
        <taxon>Mollusca</taxon>
        <taxon>Cephalopoda</taxon>
        <taxon>Coleoidea</taxon>
        <taxon>Octopodiformes</taxon>
        <taxon>Octopoda</taxon>
        <taxon>Incirrata</taxon>
        <taxon>Octopodidae</taxon>
        <taxon>Octopus</taxon>
    </lineage>
</organism>
<dbReference type="Gene3D" id="2.130.10.10">
    <property type="entry name" value="YVTN repeat-like/Quinoprotein amine dehydrogenase"/>
    <property type="match status" value="6"/>
</dbReference>
<dbReference type="PROSITE" id="PS50988">
    <property type="entry name" value="TROVE"/>
    <property type="match status" value="1"/>
</dbReference>
<keyword evidence="7" id="KW-1185">Reference proteome</keyword>
<dbReference type="GO" id="GO:0000722">
    <property type="term" value="P:telomere maintenance via recombination"/>
    <property type="evidence" value="ECO:0007669"/>
    <property type="project" value="TreeGrafter"/>
</dbReference>
<dbReference type="SMART" id="SM00320">
    <property type="entry name" value="WD40"/>
    <property type="match status" value="17"/>
</dbReference>
<dbReference type="InterPro" id="IPR008858">
    <property type="entry name" value="TROVE_dom"/>
</dbReference>
<dbReference type="Pfam" id="PF13271">
    <property type="entry name" value="DUF4062"/>
    <property type="match status" value="1"/>
</dbReference>
<feature type="domain" description="TROVE" evidence="5">
    <location>
        <begin position="196"/>
        <end position="577"/>
    </location>
</feature>
<accession>A0AA36AMS6</accession>
<dbReference type="InterPro" id="IPR056828">
    <property type="entry name" value="Beta-prop_TEP1_C"/>
</dbReference>
<feature type="repeat" description="WD" evidence="3">
    <location>
        <begin position="1622"/>
        <end position="1662"/>
    </location>
</feature>
<dbReference type="InterPro" id="IPR056829">
    <property type="entry name" value="Beta-prop_TEP1_2nd"/>
</dbReference>
<dbReference type="InterPro" id="IPR041452">
    <property type="entry name" value="APAF1_C"/>
</dbReference>
<feature type="repeat" description="WD" evidence="3">
    <location>
        <begin position="2198"/>
        <end position="2233"/>
    </location>
</feature>
<dbReference type="Gene3D" id="3.40.50.410">
    <property type="entry name" value="von Willebrand factor, type A domain"/>
    <property type="match status" value="1"/>
</dbReference>
<dbReference type="InterPro" id="IPR036322">
    <property type="entry name" value="WD40_repeat_dom_sf"/>
</dbReference>
<dbReference type="Pfam" id="PF25047">
    <property type="entry name" value="Beta-prop_TEP1_2nd"/>
    <property type="match status" value="1"/>
</dbReference>
<keyword evidence="1 3" id="KW-0853">WD repeat</keyword>
<feature type="compositionally biased region" description="Basic and acidic residues" evidence="4">
    <location>
        <begin position="348"/>
        <end position="358"/>
    </location>
</feature>
<dbReference type="PROSITE" id="PS50082">
    <property type="entry name" value="WD_REPEATS_2"/>
    <property type="match status" value="11"/>
</dbReference>
<dbReference type="Pfam" id="PF25048">
    <property type="entry name" value="Beta-prop_TEP1_C"/>
    <property type="match status" value="1"/>
</dbReference>
<feature type="repeat" description="WD" evidence="3">
    <location>
        <begin position="1711"/>
        <end position="1745"/>
    </location>
</feature>
<dbReference type="GO" id="GO:0005697">
    <property type="term" value="C:telomerase holoenzyme complex"/>
    <property type="evidence" value="ECO:0007669"/>
    <property type="project" value="TreeGrafter"/>
</dbReference>
<dbReference type="InterPro" id="IPR052652">
    <property type="entry name" value="Telomerase_Complex_Comp"/>
</dbReference>
<dbReference type="Pfam" id="PF05731">
    <property type="entry name" value="TROVE"/>
    <property type="match status" value="1"/>
</dbReference>
<feature type="compositionally biased region" description="Basic and acidic residues" evidence="4">
    <location>
        <begin position="365"/>
        <end position="376"/>
    </location>
</feature>
<dbReference type="InterPro" id="IPR036465">
    <property type="entry name" value="vWFA_dom_sf"/>
</dbReference>
<dbReference type="InterPro" id="IPR027417">
    <property type="entry name" value="P-loop_NTPase"/>
</dbReference>
<feature type="repeat" description="WD" evidence="3">
    <location>
        <begin position="2156"/>
        <end position="2196"/>
    </location>
</feature>
<dbReference type="InterPro" id="IPR037214">
    <property type="entry name" value="TROVE_dom_sf"/>
</dbReference>
<dbReference type="Gene3D" id="1.25.40.370">
    <property type="match status" value="1"/>
</dbReference>
<dbReference type="Proteomes" id="UP001162480">
    <property type="component" value="Chromosome 3"/>
</dbReference>
<dbReference type="Pfam" id="PF05729">
    <property type="entry name" value="NACHT"/>
    <property type="match status" value="1"/>
</dbReference>
<evidence type="ECO:0000313" key="7">
    <source>
        <dbReference type="Proteomes" id="UP001162480"/>
    </source>
</evidence>
<feature type="repeat" description="WD" evidence="3">
    <location>
        <begin position="1788"/>
        <end position="1820"/>
    </location>
</feature>
<evidence type="ECO:0000259" key="5">
    <source>
        <dbReference type="PROSITE" id="PS50988"/>
    </source>
</evidence>
<feature type="region of interest" description="Disordered" evidence="4">
    <location>
        <begin position="82"/>
        <end position="104"/>
    </location>
</feature>
<dbReference type="Pfam" id="PF17908">
    <property type="entry name" value="APAF1_C"/>
    <property type="match status" value="1"/>
</dbReference>
<dbReference type="PANTHER" id="PTHR44791">
    <property type="entry name" value="TELOMERASE PROTEIN COMPONENT 1 TEP1"/>
    <property type="match status" value="1"/>
</dbReference>
<dbReference type="SUPFAM" id="SSF50978">
    <property type="entry name" value="WD40 repeat-like"/>
    <property type="match status" value="4"/>
</dbReference>
<proteinExistence type="predicted"/>
<dbReference type="InterPro" id="IPR045804">
    <property type="entry name" value="DUF5920"/>
</dbReference>
<feature type="repeat" description="WD" evidence="3">
    <location>
        <begin position="1663"/>
        <end position="1704"/>
    </location>
</feature>
<feature type="repeat" description="WD" evidence="3">
    <location>
        <begin position="2046"/>
        <end position="2076"/>
    </location>
</feature>
<name>A0AA36AMS6_OCTVU</name>
<dbReference type="Pfam" id="PF00400">
    <property type="entry name" value="WD40"/>
    <property type="match status" value="10"/>
</dbReference>
<evidence type="ECO:0000256" key="4">
    <source>
        <dbReference type="SAM" id="MobiDB-lite"/>
    </source>
</evidence>
<feature type="region of interest" description="Disordered" evidence="4">
    <location>
        <begin position="348"/>
        <end position="376"/>
    </location>
</feature>
<dbReference type="GO" id="GO:0070034">
    <property type="term" value="F:telomerase RNA binding"/>
    <property type="evidence" value="ECO:0007669"/>
    <property type="project" value="TreeGrafter"/>
</dbReference>
<feature type="repeat" description="WD" evidence="3">
    <location>
        <begin position="1960"/>
        <end position="1994"/>
    </location>
</feature>
<sequence length="2518" mass="286306">MPLLGNLESDLEIPSEYLTDPLLQKPSLHYGSDHRITKLHENLLKNLENEAHLSCNLTIPSLSLENTLLKDEPSTVMPFSIEPDDVETQPSHVWKPQQKPKPRVVRPLKRCRPIQRPPVRFNKVRRRSLTGFKDLRGKVVRKRQKESVSEQYSNEYEELVFDEEMDKVDDDNYERDYKKDDYLKKLKFTQEDTEPEICEESSFKDIQQLKEKLLRVMGAVLLSSPRFKSSDCEEKLFIEKLCTQIAEVDPEFILKVALYSRLQLNIRSASNYLLAFASMHSDCRNFLKKYYKRTVVLPSDWIEVAEFCAYQTLNKPFIIGVLPSALRKVMVEKFADFDEYQLAKYNKDKKDKKSKNTDQDEDKENTDGYPDKTTRCEMHKRNGTRMYTLKQLVRQLHIAKPIKHVMCLIGKKYPESLEEFYKSRLDGTFEEKRAGKRMKLPVPETWETQVSSHGNKASVWQSLIDHRKLPYMATLRNIRNLITAEISSKHTRLVLQKLSDENNVIHSKQLPTQFFSAYAVLEQMEKDLDKAEDGVSPEKKRKKYLTNYTKENLDTYKAALDKAMKLATNHNLRPVKGRTVILCNLVDEGARKSACKSAKGLGKSWTKQQVAILLALMCNYACEACEIVLWKKDCKPCVADVKPGTILNNVGELLDTVVESFPPADSSFEEELEEFFIRKLETREQIDNFIMVDDCEVEGVNNFKSLYRLHVNPNMLFVKVSLGENQSSTLIEKEMGSSGLNKDIEVFGFSDQILTFIDTCGDSSQLVHVENIDKAYNLQANVPSKIPKQVKMSTLQGGESISDKWKTVQVFISSTFHDMHGERDILTRYVFPKLKHWAKKHFIHINEVDLRWGIPKQEAESSRNLAICLAEAANSDLFIGILGERYGWVPNKENIPASSDFDWVREYEGQPSVTELEMHIAALSRPDAKKKTAFFYIRNDQFSMKVPKKWMKYFVAENSDKQEKMDSLKDRIKRSGFDVCSGYPAEWGGMKDGVPFASGLECFAKRVFRQLQNAVKSMHIDSQPATEKAVKTQMKNLHQAFVEKQQALFIGRKALLENCLSKIKEMSSGILLIEGKAGCGKSAFLCKLVQECISKQYAEAANVLVNITGIAPDSTNIMLVLKRFCHQMKNSNNLEAPVPKEYKNILMTFSQMLTQCRHSANGKILVFIDGLDLFDSIYQPQNLTWLSEIPEGVVFILSVENSGQYHRNLVRRKDVCTFMMPGLVMTERLQIIRDALGAYRKALSESFFNNQLKVLAWKKEASNPFFLQIACEELRVFGVFEKVTEKVTSLPETTQSLLENVLERLEEEIGRDIIKHSLCLLLCSKNGLLTSELYDLLNLCMVIKGDPKEEKVHMHLNNPLLLQNLTSSHEFIPKHKSVRLHYVLHCFLNFGETYARTGSLSINYKLLRTAIQNRYLKNESAKYYHQILSSYYYQKADCHLDGSWVGKDKHALAVLPFHLITAELFSQLKNILTNLNFVHSMCMFGLGSILLEYYSPCFIQSKNMEKLYNAVLADSEVEDFKDFLKTNLHILNKCPSLTWQQAINGSRSNSVYKKAMTVDKMVYVHWNNHPTTKDPCNLLIDNLPENPTCVALSSDNSLLACGCEDGVVHLFDAQTGNELRNFIGHSNCISSVCFVDTNQLCSASFDSNLCLWDIKEGFRVFLMKGHTRKVSCCCTDPSQRLIASSSWDTTVKIWNASKGSIMCTLNFKRPVNCVAFHPEKEVIVAGLWDSTLRIWDFNKNTEIAVIRGHVSSVRAVAYLPTGTYITSASLDGSVKIWSADHGKQVGSIMGHTGPVNAIAYTSNGREMVTVSEDGKVKVWSSYLGKLIHKLKGKDDDAATCVSISPSVTNIAVGYHSGKVRIFNITTGEKLHEYQMHTKSICSIRYSPDEKFILTGSADTTAKMFVWTNGHCKQSFTKHCQPLLCADICSEFVVTAAEDISCYLYRLKNYSSEKSSSVTQLQQHDAPISACTFSFDEVFLVTAGRDKKVVIWDLNKIWQPHRILFDCHRDWITDCKMSKCGEFLVTCSNDFLIKVWNTRNGTLASTMTGHMAPINAVSYRKQCVTSACSDGSVKIWSDKGFEVTTLFGHSNRVNDCDMRLQNEDVDLTEARKTWANVVAKKKTTSLRKERSVTLATCSDDGFVNIWEPLTLKENFCLKGHCDQVLGVSCTNKGVICSCSKDGSLRIWSVPSGSDKVTNDDGHDGPITGIIYSPITDTVITSSRDGTVKFWNASNLTRPKCITTLKLSESSINCMCFYDVKATMFATGTDHKTIEIWQIVPQKASYTVKKMKEYSLDTPVVSLEAWPTTQRQTMLDVLLSYTRKTTLNLHSLSTDYVDTDVGEENVVTFSSVKLKDKILMISITDDRHFLIWHVTNKKGEYSIILQDTIETDWLLTPETLLTAVFVTENFTFFGDSSGQVHWQDNSFKYDDDKDKGKNVKTLTVQRNVAITCILVIDEIIVTASADNVLRMWKMDMEQIAQFYCVAPVTNMTFCQRTQAGDIHIIAGDQLGKIYFLTLKF</sequence>
<dbReference type="InterPro" id="IPR001680">
    <property type="entry name" value="WD40_rpt"/>
</dbReference>
<dbReference type="PANTHER" id="PTHR44791:SF1">
    <property type="entry name" value="TELOMERASE PROTEIN COMPONENT 1"/>
    <property type="match status" value="1"/>
</dbReference>
<evidence type="ECO:0000256" key="1">
    <source>
        <dbReference type="ARBA" id="ARBA00022574"/>
    </source>
</evidence>
<dbReference type="SUPFAM" id="SSF140864">
    <property type="entry name" value="TROVE domain-like"/>
    <property type="match status" value="1"/>
</dbReference>
<reference evidence="6" key="1">
    <citation type="submission" date="2023-08" db="EMBL/GenBank/DDBJ databases">
        <authorList>
            <person name="Alioto T."/>
            <person name="Alioto T."/>
            <person name="Gomez Garrido J."/>
        </authorList>
    </citation>
    <scope>NUCLEOTIDE SEQUENCE</scope>
</reference>
<dbReference type="CDD" id="cd00200">
    <property type="entry name" value="WD40"/>
    <property type="match status" value="2"/>
</dbReference>
<dbReference type="InterPro" id="IPR025139">
    <property type="entry name" value="DUF4062"/>
</dbReference>
<evidence type="ECO:0000256" key="3">
    <source>
        <dbReference type="PROSITE-ProRule" id="PRU00221"/>
    </source>
</evidence>
<feature type="repeat" description="WD" evidence="3">
    <location>
        <begin position="1746"/>
        <end position="1787"/>
    </location>
</feature>
<protein>
    <submittedName>
        <fullName evidence="6">Component 1-like</fullName>
    </submittedName>
</protein>
<dbReference type="GO" id="GO:0003720">
    <property type="term" value="F:telomerase activity"/>
    <property type="evidence" value="ECO:0007669"/>
    <property type="project" value="TreeGrafter"/>
</dbReference>
<dbReference type="InterPro" id="IPR019775">
    <property type="entry name" value="WD40_repeat_CS"/>
</dbReference>
<dbReference type="InterPro" id="IPR007111">
    <property type="entry name" value="NACHT_NTPase"/>
</dbReference>
<dbReference type="SUPFAM" id="SSF52540">
    <property type="entry name" value="P-loop containing nucleoside triphosphate hydrolases"/>
    <property type="match status" value="1"/>
</dbReference>
<evidence type="ECO:0000313" key="6">
    <source>
        <dbReference type="EMBL" id="CAI9719080.1"/>
    </source>
</evidence>
<evidence type="ECO:0000256" key="2">
    <source>
        <dbReference type="ARBA" id="ARBA00022737"/>
    </source>
</evidence>
<dbReference type="Gene3D" id="3.40.50.300">
    <property type="entry name" value="P-loop containing nucleotide triphosphate hydrolases"/>
    <property type="match status" value="1"/>
</dbReference>
<gene>
    <name evidence="6" type="ORF">OCTVUL_1B017408</name>
</gene>
<dbReference type="InterPro" id="IPR015943">
    <property type="entry name" value="WD40/YVTN_repeat-like_dom_sf"/>
</dbReference>
<dbReference type="Pfam" id="PF19334">
    <property type="entry name" value="DUF5920"/>
    <property type="match status" value="1"/>
</dbReference>
<feature type="repeat" description="WD" evidence="3">
    <location>
        <begin position="2004"/>
        <end position="2045"/>
    </location>
</feature>
<keyword evidence="2" id="KW-0677">Repeat</keyword>
<dbReference type="PROSITE" id="PS50294">
    <property type="entry name" value="WD_REPEATS_REGION"/>
    <property type="match status" value="6"/>
</dbReference>
<feature type="repeat" description="WD" evidence="3">
    <location>
        <begin position="1873"/>
        <end position="1904"/>
    </location>
</feature>
<dbReference type="PROSITE" id="PS00678">
    <property type="entry name" value="WD_REPEATS_1"/>
    <property type="match status" value="5"/>
</dbReference>